<dbReference type="InterPro" id="IPR025332">
    <property type="entry name" value="DUF4238"/>
</dbReference>
<evidence type="ECO:0000313" key="1">
    <source>
        <dbReference type="EMBL" id="PWB88082.1"/>
    </source>
</evidence>
<evidence type="ECO:0008006" key="3">
    <source>
        <dbReference type="Google" id="ProtNLM"/>
    </source>
</evidence>
<accession>A0A315YBU0</accession>
<evidence type="ECO:0000313" key="2">
    <source>
        <dbReference type="Proteomes" id="UP000251717"/>
    </source>
</evidence>
<reference evidence="1 2" key="1">
    <citation type="submission" date="2017-03" db="EMBL/GenBank/DDBJ databases">
        <title>Genome sequence of Methanobrevibacter thaueri.</title>
        <authorList>
            <person name="Poehlein A."/>
            <person name="Seedorf H."/>
            <person name="Daniel R."/>
        </authorList>
    </citation>
    <scope>NUCLEOTIDE SEQUENCE [LARGE SCALE GENOMIC DNA]</scope>
    <source>
        <strain evidence="1 2">DSM 11995</strain>
    </source>
</reference>
<comment type="caution">
    <text evidence="1">The sequence shown here is derived from an EMBL/GenBank/DDBJ whole genome shotgun (WGS) entry which is preliminary data.</text>
</comment>
<dbReference type="EMBL" id="MZGS01000014">
    <property type="protein sequence ID" value="PWB88082.1"/>
    <property type="molecule type" value="Genomic_DNA"/>
</dbReference>
<dbReference type="Proteomes" id="UP000251717">
    <property type="component" value="Unassembled WGS sequence"/>
</dbReference>
<organism evidence="1 2">
    <name type="scientific">Methanobrevibacter thaueri</name>
    <dbReference type="NCBI Taxonomy" id="190975"/>
    <lineage>
        <taxon>Archaea</taxon>
        <taxon>Methanobacteriati</taxon>
        <taxon>Methanobacteriota</taxon>
        <taxon>Methanomada group</taxon>
        <taxon>Methanobacteria</taxon>
        <taxon>Methanobacteriales</taxon>
        <taxon>Methanobacteriaceae</taxon>
        <taxon>Methanobrevibacter</taxon>
    </lineage>
</organism>
<sequence length="332" mass="39546">MSNKTKKQHYVPQFYLKNFANKNKNGFFIYCYDINQNKQYPANIRNIAEEKDFYKIGSENFEEFFQNTEELASPIINNLSKTKKIKPLNISGNRYKLSFFMSVQYFRTNEMRQDLLENFSKISNHLKKYPMNTKMEMFNDQIDKKFIKHHQINFINKSSQEMTASLVSKKWIVLKNKTEIDFITSDNPIVLHNSNGLLGFACEHIHIFYPINPKLCLCLLDPENYSNYKEPKKFKNNEIILNIQKTKEHNINSIDEINFINDLQAMNATQHIFSKNDNFDRIKYLTEHKKIIPSNERERVKMKVLKNPKNGNDILVFSHPNDNLNFEFKEFY</sequence>
<keyword evidence="2" id="KW-1185">Reference proteome</keyword>
<protein>
    <recommendedName>
        <fullName evidence="3">DUF4238 domain-containing protein</fullName>
    </recommendedName>
</protein>
<name>A0A315YBU0_9EURY</name>
<dbReference type="RefSeq" id="WP_116591218.1">
    <property type="nucleotide sequence ID" value="NZ_MZGS01000014.1"/>
</dbReference>
<dbReference type="Pfam" id="PF14022">
    <property type="entry name" value="DUF4238"/>
    <property type="match status" value="1"/>
</dbReference>
<gene>
    <name evidence="1" type="ORF">MBBTH_02260</name>
</gene>
<dbReference type="OrthoDB" id="202624at2157"/>
<proteinExistence type="predicted"/>
<dbReference type="AlphaFoldDB" id="A0A315YBU0"/>